<dbReference type="Pfam" id="PF06974">
    <property type="entry name" value="WS_DGAT_C"/>
    <property type="match status" value="1"/>
</dbReference>
<evidence type="ECO:0000256" key="5">
    <source>
        <dbReference type="ARBA" id="ARBA00022475"/>
    </source>
</evidence>
<feature type="domain" description="O-acyltransferase WSD1 C-terminal" evidence="16">
    <location>
        <begin position="353"/>
        <end position="497"/>
    </location>
</feature>
<evidence type="ECO:0000256" key="13">
    <source>
        <dbReference type="ARBA" id="ARBA00047604"/>
    </source>
</evidence>
<evidence type="ECO:0000256" key="7">
    <source>
        <dbReference type="ARBA" id="ARBA00022692"/>
    </source>
</evidence>
<dbReference type="InterPro" id="IPR045034">
    <property type="entry name" value="O-acyltransferase_WSD1-like"/>
</dbReference>
<evidence type="ECO:0000256" key="4">
    <source>
        <dbReference type="ARBA" id="ARBA00005189"/>
    </source>
</evidence>
<dbReference type="GeneID" id="115754273"/>
<keyword evidence="6" id="KW-0808">Transferase</keyword>
<evidence type="ECO:0000256" key="10">
    <source>
        <dbReference type="ARBA" id="ARBA00023136"/>
    </source>
</evidence>
<keyword evidence="8" id="KW-0256">Endoplasmic reticulum</keyword>
<comment type="catalytic activity">
    <reaction evidence="13">
        <text>a long chain fatty alcohol + a fatty acyl-CoA = a long-chain alcohol wax ester + CoA</text>
        <dbReference type="Rhea" id="RHEA:38443"/>
        <dbReference type="ChEBI" id="CHEBI:17135"/>
        <dbReference type="ChEBI" id="CHEBI:57287"/>
        <dbReference type="ChEBI" id="CHEBI:77636"/>
        <dbReference type="ChEBI" id="CHEBI:235323"/>
        <dbReference type="EC" id="2.3.1.75"/>
    </reaction>
</comment>
<dbReference type="GO" id="GO:0005886">
    <property type="term" value="C:plasma membrane"/>
    <property type="evidence" value="ECO:0007669"/>
    <property type="project" value="UniProtKB-SubCell"/>
</dbReference>
<keyword evidence="11" id="KW-0012">Acyltransferase</keyword>
<comment type="pathway">
    <text evidence="4">Lipid metabolism.</text>
</comment>
<dbReference type="GO" id="GO:0047196">
    <property type="term" value="F:long-chain-alcohol O-fatty-acyltransferase activity"/>
    <property type="evidence" value="ECO:0007669"/>
    <property type="project" value="UniProtKB-EC"/>
</dbReference>
<accession>A0A8B8QRN4</accession>
<comment type="catalytic activity">
    <reaction evidence="14">
        <text>an acyl-CoA + a 1,2-diacyl-sn-glycerol = a triacyl-sn-glycerol + CoA</text>
        <dbReference type="Rhea" id="RHEA:10868"/>
        <dbReference type="ChEBI" id="CHEBI:17815"/>
        <dbReference type="ChEBI" id="CHEBI:57287"/>
        <dbReference type="ChEBI" id="CHEBI:58342"/>
        <dbReference type="ChEBI" id="CHEBI:64615"/>
        <dbReference type="EC" id="2.3.1.20"/>
    </reaction>
</comment>
<dbReference type="GO" id="GO:0004144">
    <property type="term" value="F:diacylglycerol O-acyltransferase activity"/>
    <property type="evidence" value="ECO:0007669"/>
    <property type="project" value="UniProtKB-EC"/>
</dbReference>
<evidence type="ECO:0000256" key="11">
    <source>
        <dbReference type="ARBA" id="ARBA00023315"/>
    </source>
</evidence>
<evidence type="ECO:0000259" key="15">
    <source>
        <dbReference type="Pfam" id="PF03007"/>
    </source>
</evidence>
<evidence type="ECO:0000256" key="1">
    <source>
        <dbReference type="ARBA" id="ARBA00004162"/>
    </source>
</evidence>
<dbReference type="InterPro" id="IPR004255">
    <property type="entry name" value="O-acyltransferase_WSD1_N"/>
</dbReference>
<comment type="pathway">
    <text evidence="3">Glycerolipid metabolism; triacylglycerol biosynthesis.</text>
</comment>
<evidence type="ECO:0000256" key="8">
    <source>
        <dbReference type="ARBA" id="ARBA00022824"/>
    </source>
</evidence>
<dbReference type="PANTHER" id="PTHR31650:SF1">
    <property type="entry name" value="WAX ESTER SYNTHASE_DIACYLGLYCEROL ACYLTRANSFERASE 4-RELATED"/>
    <property type="match status" value="1"/>
</dbReference>
<name>A0A8B8QRN4_9MYRT</name>
<evidence type="ECO:0000259" key="16">
    <source>
        <dbReference type="Pfam" id="PF06974"/>
    </source>
</evidence>
<evidence type="ECO:0000313" key="17">
    <source>
        <dbReference type="Proteomes" id="UP000827889"/>
    </source>
</evidence>
<dbReference type="RefSeq" id="XP_030549103.1">
    <property type="nucleotide sequence ID" value="XM_030693243.2"/>
</dbReference>
<protein>
    <submittedName>
        <fullName evidence="18">Wax ester synthase/diacylglycerol acyltransferase 11-like</fullName>
    </submittedName>
</protein>
<evidence type="ECO:0000313" key="18">
    <source>
        <dbReference type="RefSeq" id="XP_030549103.1"/>
    </source>
</evidence>
<keyword evidence="7" id="KW-0812">Transmembrane</keyword>
<keyword evidence="5" id="KW-1003">Cell membrane</keyword>
<keyword evidence="10" id="KW-0472">Membrane</keyword>
<dbReference type="UniPathway" id="UPA00282"/>
<proteinExistence type="inferred from homology"/>
<dbReference type="Proteomes" id="UP000827889">
    <property type="component" value="Chromosome 7"/>
</dbReference>
<evidence type="ECO:0000256" key="3">
    <source>
        <dbReference type="ARBA" id="ARBA00004771"/>
    </source>
</evidence>
<keyword evidence="9" id="KW-1133">Transmembrane helix</keyword>
<reference evidence="18" key="1">
    <citation type="submission" date="2025-08" db="UniProtKB">
        <authorList>
            <consortium name="RefSeq"/>
        </authorList>
    </citation>
    <scope>IDENTIFICATION</scope>
    <source>
        <tissue evidence="18">Leaf</tissue>
    </source>
</reference>
<keyword evidence="17" id="KW-1185">Reference proteome</keyword>
<evidence type="ECO:0000256" key="9">
    <source>
        <dbReference type="ARBA" id="ARBA00022989"/>
    </source>
</evidence>
<evidence type="ECO:0000256" key="14">
    <source>
        <dbReference type="ARBA" id="ARBA00048109"/>
    </source>
</evidence>
<dbReference type="GO" id="GO:0005789">
    <property type="term" value="C:endoplasmic reticulum membrane"/>
    <property type="evidence" value="ECO:0007669"/>
    <property type="project" value="UniProtKB-SubCell"/>
</dbReference>
<evidence type="ECO:0000256" key="2">
    <source>
        <dbReference type="ARBA" id="ARBA00004389"/>
    </source>
</evidence>
<dbReference type="GO" id="GO:0019432">
    <property type="term" value="P:triglyceride biosynthetic process"/>
    <property type="evidence" value="ECO:0007669"/>
    <property type="project" value="UniProtKB-UniPathway"/>
</dbReference>
<evidence type="ECO:0000256" key="12">
    <source>
        <dbReference type="ARBA" id="ARBA00024360"/>
    </source>
</evidence>
<dbReference type="OrthoDB" id="619536at2759"/>
<organism evidence="17 18">
    <name type="scientific">Rhodamnia argentea</name>
    <dbReference type="NCBI Taxonomy" id="178133"/>
    <lineage>
        <taxon>Eukaryota</taxon>
        <taxon>Viridiplantae</taxon>
        <taxon>Streptophyta</taxon>
        <taxon>Embryophyta</taxon>
        <taxon>Tracheophyta</taxon>
        <taxon>Spermatophyta</taxon>
        <taxon>Magnoliopsida</taxon>
        <taxon>eudicotyledons</taxon>
        <taxon>Gunneridae</taxon>
        <taxon>Pentapetalae</taxon>
        <taxon>rosids</taxon>
        <taxon>malvids</taxon>
        <taxon>Myrtales</taxon>
        <taxon>Myrtaceae</taxon>
        <taxon>Myrtoideae</taxon>
        <taxon>Myrteae</taxon>
        <taxon>Australasian group</taxon>
        <taxon>Rhodamnia</taxon>
    </lineage>
</organism>
<dbReference type="KEGG" id="rarg:115754273"/>
<dbReference type="Pfam" id="PF03007">
    <property type="entry name" value="WS_DGAT_cat"/>
    <property type="match status" value="1"/>
</dbReference>
<dbReference type="InterPro" id="IPR009721">
    <property type="entry name" value="O-acyltransferase_WSD1_C"/>
</dbReference>
<evidence type="ECO:0000256" key="6">
    <source>
        <dbReference type="ARBA" id="ARBA00022679"/>
    </source>
</evidence>
<feature type="domain" description="O-acyltransferase WSD1-like N-terminal" evidence="15">
    <location>
        <begin position="74"/>
        <end position="198"/>
    </location>
</feature>
<dbReference type="SUPFAM" id="SSF52777">
    <property type="entry name" value="CoA-dependent acyltransferases"/>
    <property type="match status" value="1"/>
</dbReference>
<dbReference type="FunFam" id="3.30.559.10:FF:000033">
    <property type="entry name" value="O-acyltransferase (WSD1-like) family protein"/>
    <property type="match status" value="1"/>
</dbReference>
<gene>
    <name evidence="18" type="primary">LOC115754273</name>
</gene>
<comment type="similarity">
    <text evidence="12">In the N-terminal section; belongs to the long-chain O-acyltransferase family.</text>
</comment>
<comment type="subcellular location">
    <subcellularLocation>
        <location evidence="1">Cell membrane</location>
        <topology evidence="1">Single-pass membrane protein</topology>
    </subcellularLocation>
    <subcellularLocation>
        <location evidence="2">Endoplasmic reticulum membrane</location>
        <topology evidence="2">Single-pass membrane protein</topology>
    </subcellularLocation>
</comment>
<dbReference type="AlphaFoldDB" id="A0A8B8QRN4"/>
<sequence>MAIELTEAGAGGGGGGGEAAVNGRVEAGGGGGVGAEKMSPAARLFHAPRFNCYILAIMGCKTRINPGVVKAGLEETLLKFPRFSSKMVGDVKRSGKMKWVQTKVNLDEHVIVPDVDPDMDSPDRFVEDYISYLTKTPLDMSRPLWELHLLNVKTSDAEAVGIFRIHHSMGDGASLMSLLLACTRKTADPEALPTIPGKKRAGTDNSGGFWWFFLALWSMFRLMWNTFVDFMVFVATFFFLKDTESLVKGGPGVAKATKRFVHRTVSLDDIKLIKNALNMTINDVVLGVTEAGLSRYLNRRYEGVSGKDQKSKKKKSNIPKKMHLRATVLINIRPTAGIQALSDMMARKSKAKWGNWIGYILIPFNIGIEDDPLEYVRKAKATIDRKKLSLEAIITFGCAELVLKLFGVKMASAIAHRILSHATLAFSNVVGPQEEISFYGHPMAYLAPSVYGHPHALTIHFQSYVNKMTIVIAVDPEVIPDPHQLCDDLEESLKTMKAAVSEKELATVVPIV</sequence>
<dbReference type="PANTHER" id="PTHR31650">
    <property type="entry name" value="O-ACYLTRANSFERASE (WSD1-LIKE) FAMILY PROTEIN"/>
    <property type="match status" value="1"/>
</dbReference>